<keyword evidence="5" id="KW-1185">Reference proteome</keyword>
<dbReference type="STRING" id="1423715.FD25_GL001541"/>
<accession>A0A0R1LI27</accession>
<proteinExistence type="predicted"/>
<dbReference type="InterPro" id="IPR003593">
    <property type="entry name" value="AAA+_ATPase"/>
</dbReference>
<protein>
    <submittedName>
        <fullName evidence="4">ABC superfamily ATP binding cassette transporter, ABC protein</fullName>
    </submittedName>
</protein>
<organism evidence="4 5">
    <name type="scientific">Levilactobacillus acidifarinae DSM 19394 = JCM 15949</name>
    <dbReference type="NCBI Taxonomy" id="1423715"/>
    <lineage>
        <taxon>Bacteria</taxon>
        <taxon>Bacillati</taxon>
        <taxon>Bacillota</taxon>
        <taxon>Bacilli</taxon>
        <taxon>Lactobacillales</taxon>
        <taxon>Lactobacillaceae</taxon>
        <taxon>Levilactobacillus</taxon>
    </lineage>
</organism>
<dbReference type="SUPFAM" id="SSF52540">
    <property type="entry name" value="P-loop containing nucleoside triphosphate hydrolases"/>
    <property type="match status" value="1"/>
</dbReference>
<dbReference type="PANTHER" id="PTHR43038">
    <property type="entry name" value="ATP-BINDING CASSETTE, SUB-FAMILY H, MEMBER 1"/>
    <property type="match status" value="1"/>
</dbReference>
<dbReference type="GO" id="GO:0005524">
    <property type="term" value="F:ATP binding"/>
    <property type="evidence" value="ECO:0007669"/>
    <property type="project" value="UniProtKB-KW"/>
</dbReference>
<dbReference type="InterPro" id="IPR027417">
    <property type="entry name" value="P-loop_NTPase"/>
</dbReference>
<dbReference type="OrthoDB" id="9804819at2"/>
<dbReference type="GO" id="GO:0016887">
    <property type="term" value="F:ATP hydrolysis activity"/>
    <property type="evidence" value="ECO:0007669"/>
    <property type="project" value="InterPro"/>
</dbReference>
<dbReference type="InterPro" id="IPR017871">
    <property type="entry name" value="ABC_transporter-like_CS"/>
</dbReference>
<evidence type="ECO:0000313" key="5">
    <source>
        <dbReference type="Proteomes" id="UP000051955"/>
    </source>
</evidence>
<evidence type="ECO:0000256" key="2">
    <source>
        <dbReference type="ARBA" id="ARBA00022840"/>
    </source>
</evidence>
<name>A0A0R1LI27_9LACO</name>
<dbReference type="InterPro" id="IPR003439">
    <property type="entry name" value="ABC_transporter-like_ATP-bd"/>
</dbReference>
<comment type="caution">
    <text evidence="4">The sequence shown here is derived from an EMBL/GenBank/DDBJ whole genome shotgun (WGS) entry which is preliminary data.</text>
</comment>
<dbReference type="PANTHER" id="PTHR43038:SF3">
    <property type="entry name" value="ABC TRANSPORTER G FAMILY MEMBER 20 ISOFORM X1"/>
    <property type="match status" value="1"/>
</dbReference>
<dbReference type="CDD" id="cd03230">
    <property type="entry name" value="ABC_DR_subfamily_A"/>
    <property type="match status" value="1"/>
</dbReference>
<dbReference type="PROSITE" id="PS50893">
    <property type="entry name" value="ABC_TRANSPORTER_2"/>
    <property type="match status" value="1"/>
</dbReference>
<keyword evidence="1" id="KW-0547">Nucleotide-binding</keyword>
<dbReference type="SMART" id="SM00382">
    <property type="entry name" value="AAA"/>
    <property type="match status" value="1"/>
</dbReference>
<dbReference type="Pfam" id="PF00005">
    <property type="entry name" value="ABC_tran"/>
    <property type="match status" value="1"/>
</dbReference>
<feature type="domain" description="ABC transporter" evidence="3">
    <location>
        <begin position="6"/>
        <end position="233"/>
    </location>
</feature>
<dbReference type="PROSITE" id="PS00211">
    <property type="entry name" value="ABC_TRANSPORTER_1"/>
    <property type="match status" value="1"/>
</dbReference>
<gene>
    <name evidence="4" type="ORF">FD25_GL001541</name>
</gene>
<dbReference type="Gene3D" id="3.40.50.300">
    <property type="entry name" value="P-loop containing nucleotide triphosphate hydrolases"/>
    <property type="match status" value="1"/>
</dbReference>
<keyword evidence="2" id="KW-0067">ATP-binding</keyword>
<dbReference type="EMBL" id="AZDV01000015">
    <property type="protein sequence ID" value="KRK95160.1"/>
    <property type="molecule type" value="Genomic_DNA"/>
</dbReference>
<sequence>MAQPMIDVRNVAKQFGANVVLKQISLQLPAGRVMGLIGPSGAGKTTLVKAILGMEKVDSGTTTVLGTEMPNRQIMQKIGYMAQSDALYETLTARENLRFFGELMGVTGTALTSSITHVAQVVNLTAELNRRVSAYSGGMKRRLSLAIALIADPDLLILDEPTVGIDPELRQQIWAELRQLKQHGKAILVTTHVMDEAERCDELMLIREGIALAQGTPDDLKQEYAVDTIEQVFLKAGRLQDENHSDR</sequence>
<dbReference type="Proteomes" id="UP000051955">
    <property type="component" value="Unassembled WGS sequence"/>
</dbReference>
<evidence type="ECO:0000256" key="1">
    <source>
        <dbReference type="ARBA" id="ARBA00022741"/>
    </source>
</evidence>
<dbReference type="PATRIC" id="fig|1423715.3.peg.1579"/>
<reference evidence="4 5" key="1">
    <citation type="journal article" date="2015" name="Genome Announc.">
        <title>Expanding the biotechnology potential of lactobacilli through comparative genomics of 213 strains and associated genera.</title>
        <authorList>
            <person name="Sun Z."/>
            <person name="Harris H.M."/>
            <person name="McCann A."/>
            <person name="Guo C."/>
            <person name="Argimon S."/>
            <person name="Zhang W."/>
            <person name="Yang X."/>
            <person name="Jeffery I.B."/>
            <person name="Cooney J.C."/>
            <person name="Kagawa T.F."/>
            <person name="Liu W."/>
            <person name="Song Y."/>
            <person name="Salvetti E."/>
            <person name="Wrobel A."/>
            <person name="Rasinkangas P."/>
            <person name="Parkhill J."/>
            <person name="Rea M.C."/>
            <person name="O'Sullivan O."/>
            <person name="Ritari J."/>
            <person name="Douillard F.P."/>
            <person name="Paul Ross R."/>
            <person name="Yang R."/>
            <person name="Briner A.E."/>
            <person name="Felis G.E."/>
            <person name="de Vos W.M."/>
            <person name="Barrangou R."/>
            <person name="Klaenhammer T.R."/>
            <person name="Caufield P.W."/>
            <person name="Cui Y."/>
            <person name="Zhang H."/>
            <person name="O'Toole P.W."/>
        </authorList>
    </citation>
    <scope>NUCLEOTIDE SEQUENCE [LARGE SCALE GENOMIC DNA]</scope>
    <source>
        <strain evidence="4 5">DSM 19394</strain>
    </source>
</reference>
<evidence type="ECO:0000259" key="3">
    <source>
        <dbReference type="PROSITE" id="PS50893"/>
    </source>
</evidence>
<dbReference type="AlphaFoldDB" id="A0A0R1LI27"/>
<evidence type="ECO:0000313" key="4">
    <source>
        <dbReference type="EMBL" id="KRK95160.1"/>
    </source>
</evidence>
<dbReference type="RefSeq" id="WP_057802443.1">
    <property type="nucleotide sequence ID" value="NZ_AZDV01000015.1"/>
</dbReference>